<accession>A0A2M9YTP7</accession>
<evidence type="ECO:0000259" key="2">
    <source>
        <dbReference type="Pfam" id="PF13387"/>
    </source>
</evidence>
<evidence type="ECO:0000313" key="5">
    <source>
        <dbReference type="EMBL" id="PJZ54911.1"/>
    </source>
</evidence>
<dbReference type="InterPro" id="IPR057162">
    <property type="entry name" value="DUF7840"/>
</dbReference>
<keyword evidence="7" id="KW-1185">Reference proteome</keyword>
<dbReference type="InterPro" id="IPR057165">
    <property type="entry name" value="DUF7843"/>
</dbReference>
<dbReference type="Proteomes" id="UP000232149">
    <property type="component" value="Unassembled WGS sequence"/>
</dbReference>
<evidence type="ECO:0000259" key="3">
    <source>
        <dbReference type="Pfam" id="PF25222"/>
    </source>
</evidence>
<evidence type="ECO:0000256" key="1">
    <source>
        <dbReference type="SAM" id="MobiDB-lite"/>
    </source>
</evidence>
<dbReference type="Pfam" id="PF25225">
    <property type="entry name" value="DUF7843"/>
    <property type="match status" value="1"/>
</dbReference>
<dbReference type="AlphaFoldDB" id="A0A2M9YTP7"/>
<organism evidence="5 8">
    <name type="scientific">Leptospira adleri</name>
    <dbReference type="NCBI Taxonomy" id="2023186"/>
    <lineage>
        <taxon>Bacteria</taxon>
        <taxon>Pseudomonadati</taxon>
        <taxon>Spirochaetota</taxon>
        <taxon>Spirochaetia</taxon>
        <taxon>Leptospirales</taxon>
        <taxon>Leptospiraceae</taxon>
        <taxon>Leptospira</taxon>
    </lineage>
</organism>
<sequence>MHADFLFGQTNDPPDRIQAYKDAAVKMNLDSDRYWRLLLHYRDPILFGKGKSEADGEEFFLSPNGKNDPRSELVETIQSFFREPSQDEISETKLHPLCKFPERFRWLDSKLNFDKNSLPKLNCDRYKNWMNSLNPVSTKLIFASFYLNNPASLFGHNLFKIGSENSTRSEILDYAINFAANYSPDDSSLAYTFKGLMGGYPGTFSIFPYYYKINEYNDMESRDLWEYELNLNAEESRRIASHVWELGSTYFDYFFFDENCSYHLLSLIEIGKPELRLRDKFNLYTIPSDTVKLVLEQEGLIRKKTYRPSLSSKLEQKLFHLDEEEKKKVYGYLNGNVQLEQILESGEGQRHAFILDAILDATRYKRTQKKFSPEQEEKYRNVLLERSKINFPPLPEQAPMVSPPEEGHGSGRIKLSRGQSNIGGYSEIAIRAAYHDFLNYDKGFVPFSTIEYFSAVFRKYDYYKNPTLEEGSLVKILSLSPVNPISSPMSFYFDIGADSSMIKHDFDSKKTSPYLLAYNQNIPLWLGYQRTKNDYEKEYRVTNVNIEGTGGYTFSNVNSGSSFLWTFSIQIGAKGRANGYYPEGLLVAPQAAIFTGCSYGNWKLGLSAQYFGFSIYGYKDDYKVSPGIRYSSSQNTEIRIEGKLQKYYEEAQVSISLFF</sequence>
<gene>
    <name evidence="6" type="ORF">CH376_21570</name>
    <name evidence="5" type="ORF">CH380_02460</name>
</gene>
<feature type="domain" description="DUF7840" evidence="3">
    <location>
        <begin position="403"/>
        <end position="657"/>
    </location>
</feature>
<feature type="domain" description="Lnb N-terminal periplasmic" evidence="2">
    <location>
        <begin position="126"/>
        <end position="297"/>
    </location>
</feature>
<evidence type="ECO:0000313" key="8">
    <source>
        <dbReference type="Proteomes" id="UP000232188"/>
    </source>
</evidence>
<dbReference type="Pfam" id="PF25222">
    <property type="entry name" value="DUF7840"/>
    <property type="match status" value="1"/>
</dbReference>
<dbReference type="Pfam" id="PF13387">
    <property type="entry name" value="Lnb_N"/>
    <property type="match status" value="1"/>
</dbReference>
<protein>
    <submittedName>
        <fullName evidence="5">Uncharacterized protein</fullName>
    </submittedName>
</protein>
<feature type="region of interest" description="Disordered" evidence="1">
    <location>
        <begin position="394"/>
        <end position="416"/>
    </location>
</feature>
<dbReference type="Proteomes" id="UP000232188">
    <property type="component" value="Unassembled WGS sequence"/>
</dbReference>
<feature type="domain" description="DUF7843" evidence="4">
    <location>
        <begin position="28"/>
        <end position="109"/>
    </location>
</feature>
<dbReference type="EMBL" id="NPDV01000002">
    <property type="protein sequence ID" value="PJZ54911.1"/>
    <property type="molecule type" value="Genomic_DNA"/>
</dbReference>
<evidence type="ECO:0000313" key="7">
    <source>
        <dbReference type="Proteomes" id="UP000232149"/>
    </source>
</evidence>
<dbReference type="EMBL" id="NPDU01000093">
    <property type="protein sequence ID" value="PJZ59859.1"/>
    <property type="molecule type" value="Genomic_DNA"/>
</dbReference>
<name>A0A2M9YTP7_9LEPT</name>
<comment type="caution">
    <text evidence="5">The sequence shown here is derived from an EMBL/GenBank/DDBJ whole genome shotgun (WGS) entry which is preliminary data.</text>
</comment>
<evidence type="ECO:0000313" key="6">
    <source>
        <dbReference type="EMBL" id="PJZ59859.1"/>
    </source>
</evidence>
<evidence type="ECO:0000259" key="4">
    <source>
        <dbReference type="Pfam" id="PF25225"/>
    </source>
</evidence>
<dbReference type="InterPro" id="IPR025178">
    <property type="entry name" value="Lnb_N"/>
</dbReference>
<reference evidence="7 8" key="1">
    <citation type="submission" date="2017-07" db="EMBL/GenBank/DDBJ databases">
        <title>Leptospira spp. isolated from tropical soils.</title>
        <authorList>
            <person name="Thibeaux R."/>
            <person name="Iraola G."/>
            <person name="Ferres I."/>
            <person name="Bierque E."/>
            <person name="Girault D."/>
            <person name="Soupe-Gilbert M.-E."/>
            <person name="Picardeau M."/>
            <person name="Goarant C."/>
        </authorList>
    </citation>
    <scope>NUCLEOTIDE SEQUENCE [LARGE SCALE GENOMIC DNA]</scope>
    <source>
        <strain evidence="5 8">FH2-B-C1</strain>
        <strain evidence="6 7">FH2-B-D1</strain>
    </source>
</reference>
<proteinExistence type="predicted"/>